<evidence type="ECO:0000256" key="2">
    <source>
        <dbReference type="SAM" id="MobiDB-lite"/>
    </source>
</evidence>
<dbReference type="AlphaFoldDB" id="A0A9Q1QTU6"/>
<protein>
    <submittedName>
        <fullName evidence="3">Uncharacterized protein</fullName>
    </submittedName>
</protein>
<dbReference type="PANTHER" id="PTHR31809">
    <property type="entry name" value="BUD13 HOMOLOG"/>
    <property type="match status" value="1"/>
</dbReference>
<feature type="region of interest" description="Disordered" evidence="2">
    <location>
        <begin position="52"/>
        <end position="73"/>
    </location>
</feature>
<evidence type="ECO:0000313" key="3">
    <source>
        <dbReference type="EMBL" id="KAJ8528254.1"/>
    </source>
</evidence>
<evidence type="ECO:0000256" key="1">
    <source>
        <dbReference type="ARBA" id="ARBA00011069"/>
    </source>
</evidence>
<dbReference type="InterPro" id="IPR018609">
    <property type="entry name" value="Bud13"/>
</dbReference>
<dbReference type="OrthoDB" id="1305022at2759"/>
<proteinExistence type="inferred from homology"/>
<gene>
    <name evidence="3" type="ORF">K7X08_021946</name>
</gene>
<dbReference type="GO" id="GO:0005684">
    <property type="term" value="C:U2-type spliceosomal complex"/>
    <property type="evidence" value="ECO:0007669"/>
    <property type="project" value="TreeGrafter"/>
</dbReference>
<dbReference type="InterPro" id="IPR051112">
    <property type="entry name" value="CWC26_splicing_factor"/>
</dbReference>
<dbReference type="EMBL" id="JAJAGQ010000023">
    <property type="protein sequence ID" value="KAJ8528254.1"/>
    <property type="molecule type" value="Genomic_DNA"/>
</dbReference>
<dbReference type="PANTHER" id="PTHR31809:SF0">
    <property type="entry name" value="BUD13 HOMOLOG"/>
    <property type="match status" value="1"/>
</dbReference>
<feature type="region of interest" description="Disordered" evidence="2">
    <location>
        <begin position="95"/>
        <end position="116"/>
    </location>
</feature>
<comment type="similarity">
    <text evidence="1">Belongs to the CWC26 family.</text>
</comment>
<dbReference type="Proteomes" id="UP001152561">
    <property type="component" value="Unassembled WGS sequence"/>
</dbReference>
<dbReference type="GO" id="GO:0000398">
    <property type="term" value="P:mRNA splicing, via spliceosome"/>
    <property type="evidence" value="ECO:0007669"/>
    <property type="project" value="TreeGrafter"/>
</dbReference>
<dbReference type="GO" id="GO:0003723">
    <property type="term" value="F:RNA binding"/>
    <property type="evidence" value="ECO:0007669"/>
    <property type="project" value="TreeGrafter"/>
</dbReference>
<reference evidence="4" key="1">
    <citation type="journal article" date="2023" name="Proc. Natl. Acad. Sci. U.S.A.">
        <title>Genomic and structural basis for evolution of tropane alkaloid biosynthesis.</title>
        <authorList>
            <person name="Wanga Y.-J."/>
            <person name="Taina T."/>
            <person name="Yua J.-Y."/>
            <person name="Lia J."/>
            <person name="Xua B."/>
            <person name="Chenc J."/>
            <person name="D'Auriad J.C."/>
            <person name="Huanga J.-P."/>
            <person name="Huanga S.-X."/>
        </authorList>
    </citation>
    <scope>NUCLEOTIDE SEQUENCE [LARGE SCALE GENOMIC DNA]</scope>
    <source>
        <strain evidence="4">cv. KIB-2019</strain>
    </source>
</reference>
<sequence>MKQRPKTGLVTGKDIKEEITKTKKEDLLRFEDMDPLLSGRGAEPVYRDKLTGQRMSKEEFLKSRKKKEEKEKRKEIKLEWGRGLAQKRELEARLQELESEKDKPFARSRDDPELDRTLKEKLQWGDSMAHLVKKKQGETVLPDQG</sequence>
<name>A0A9Q1QTU6_9SOLA</name>
<comment type="caution">
    <text evidence="3">The sequence shown here is derived from an EMBL/GenBank/DDBJ whole genome shotgun (WGS) entry which is preliminary data.</text>
</comment>
<organism evidence="3 4">
    <name type="scientific">Anisodus acutangulus</name>
    <dbReference type="NCBI Taxonomy" id="402998"/>
    <lineage>
        <taxon>Eukaryota</taxon>
        <taxon>Viridiplantae</taxon>
        <taxon>Streptophyta</taxon>
        <taxon>Embryophyta</taxon>
        <taxon>Tracheophyta</taxon>
        <taxon>Spermatophyta</taxon>
        <taxon>Magnoliopsida</taxon>
        <taxon>eudicotyledons</taxon>
        <taxon>Gunneridae</taxon>
        <taxon>Pentapetalae</taxon>
        <taxon>asterids</taxon>
        <taxon>lamiids</taxon>
        <taxon>Solanales</taxon>
        <taxon>Solanaceae</taxon>
        <taxon>Solanoideae</taxon>
        <taxon>Hyoscyameae</taxon>
        <taxon>Anisodus</taxon>
    </lineage>
</organism>
<accession>A0A9Q1QTU6</accession>
<evidence type="ECO:0000313" key="4">
    <source>
        <dbReference type="Proteomes" id="UP001152561"/>
    </source>
</evidence>
<dbReference type="GO" id="GO:0070274">
    <property type="term" value="C:RES complex"/>
    <property type="evidence" value="ECO:0007669"/>
    <property type="project" value="TreeGrafter"/>
</dbReference>
<keyword evidence="4" id="KW-1185">Reference proteome</keyword>
<dbReference type="Pfam" id="PF09736">
    <property type="entry name" value="Bud13"/>
    <property type="match status" value="1"/>
</dbReference>